<dbReference type="AlphaFoldDB" id="A0A5J5IP62"/>
<dbReference type="Proteomes" id="UP000327039">
    <property type="component" value="Unassembled WGS sequence"/>
</dbReference>
<dbReference type="Gene3D" id="3.10.20.30">
    <property type="match status" value="1"/>
</dbReference>
<reference evidence="2" key="1">
    <citation type="submission" date="2019-09" db="EMBL/GenBank/DDBJ databases">
        <title>Mumia zhuanghuii sp. nov. isolated from the intestinal contents of plateau pika (Ochotona curzoniae) in the Qinghai-Tibet plateau of China.</title>
        <authorList>
            <person name="Tian Z."/>
        </authorList>
    </citation>
    <scope>NUCLEOTIDE SEQUENCE [LARGE SCALE GENOMIC DNA]</scope>
    <source>
        <strain evidence="2">DSM 25564</strain>
    </source>
</reference>
<dbReference type="InterPro" id="IPR003749">
    <property type="entry name" value="ThiS/MoaD-like"/>
</dbReference>
<sequence>MTRVRFFAAAAELAGAPEAERDESTLGDLRRALAAENPGLGRILPRCAVLVDGARTDDDVPLPAGAVIDVLPPFAGG</sequence>
<evidence type="ECO:0000313" key="2">
    <source>
        <dbReference type="Proteomes" id="UP000327039"/>
    </source>
</evidence>
<dbReference type="EMBL" id="VYRZ01000003">
    <property type="protein sequence ID" value="KAA9085176.1"/>
    <property type="molecule type" value="Genomic_DNA"/>
</dbReference>
<evidence type="ECO:0000313" key="1">
    <source>
        <dbReference type="EMBL" id="KAA9085176.1"/>
    </source>
</evidence>
<organism evidence="1 2">
    <name type="scientific">Microbacterium radiodurans</name>
    <dbReference type="NCBI Taxonomy" id="661398"/>
    <lineage>
        <taxon>Bacteria</taxon>
        <taxon>Bacillati</taxon>
        <taxon>Actinomycetota</taxon>
        <taxon>Actinomycetes</taxon>
        <taxon>Micrococcales</taxon>
        <taxon>Microbacteriaceae</taxon>
        <taxon>Microbacterium</taxon>
    </lineage>
</organism>
<keyword evidence="2" id="KW-1185">Reference proteome</keyword>
<gene>
    <name evidence="1" type="ORF">F6B42_11835</name>
</gene>
<protein>
    <submittedName>
        <fullName evidence="1">MoaD/ThiS family protein</fullName>
    </submittedName>
</protein>
<name>A0A5J5IP62_9MICO</name>
<dbReference type="Pfam" id="PF02597">
    <property type="entry name" value="ThiS"/>
    <property type="match status" value="1"/>
</dbReference>
<dbReference type="RefSeq" id="WP_150419899.1">
    <property type="nucleotide sequence ID" value="NZ_VYRZ01000003.1"/>
</dbReference>
<dbReference type="OrthoDB" id="4331766at2"/>
<dbReference type="InterPro" id="IPR016155">
    <property type="entry name" value="Mopterin_synth/thiamin_S_b"/>
</dbReference>
<dbReference type="InterPro" id="IPR012675">
    <property type="entry name" value="Beta-grasp_dom_sf"/>
</dbReference>
<comment type="caution">
    <text evidence="1">The sequence shown here is derived from an EMBL/GenBank/DDBJ whole genome shotgun (WGS) entry which is preliminary data.</text>
</comment>
<proteinExistence type="predicted"/>
<dbReference type="CDD" id="cd17040">
    <property type="entry name" value="Ubl_MoaD_like"/>
    <property type="match status" value="1"/>
</dbReference>
<accession>A0A5J5IP62</accession>
<dbReference type="SUPFAM" id="SSF54285">
    <property type="entry name" value="MoaD/ThiS"/>
    <property type="match status" value="1"/>
</dbReference>